<evidence type="ECO:0000313" key="1">
    <source>
        <dbReference type="EMBL" id="KAJ4449088.1"/>
    </source>
</evidence>
<accession>A0ABQ8TTB7</accession>
<protein>
    <submittedName>
        <fullName evidence="1">Uncharacterized protein</fullName>
    </submittedName>
</protein>
<keyword evidence="2" id="KW-1185">Reference proteome</keyword>
<proteinExistence type="predicted"/>
<organism evidence="1 2">
    <name type="scientific">Periplaneta americana</name>
    <name type="common">American cockroach</name>
    <name type="synonym">Blatta americana</name>
    <dbReference type="NCBI Taxonomy" id="6978"/>
    <lineage>
        <taxon>Eukaryota</taxon>
        <taxon>Metazoa</taxon>
        <taxon>Ecdysozoa</taxon>
        <taxon>Arthropoda</taxon>
        <taxon>Hexapoda</taxon>
        <taxon>Insecta</taxon>
        <taxon>Pterygota</taxon>
        <taxon>Neoptera</taxon>
        <taxon>Polyneoptera</taxon>
        <taxon>Dictyoptera</taxon>
        <taxon>Blattodea</taxon>
        <taxon>Blattoidea</taxon>
        <taxon>Blattidae</taxon>
        <taxon>Blattinae</taxon>
        <taxon>Periplaneta</taxon>
    </lineage>
</organism>
<dbReference type="EMBL" id="JAJSOF020000003">
    <property type="protein sequence ID" value="KAJ4449088.1"/>
    <property type="molecule type" value="Genomic_DNA"/>
</dbReference>
<sequence>MQEKEKWKTCQVNSFARAASVQFGKVRTVSIATTISSDFVAPGNVLYNSMNSRYKFLNPKQDHSLFYSEIDNILSLKKAEDCAVCVVVCVAFACSNMYQFVCATTIFYGRVTGDNYLQILMNEVVSQLQQQATRWSPSTLFKSSPSIKNKIYSRKLRRVGDLKNYIREAFQEINVERNLFRNVCRSVKYFKAV</sequence>
<reference evidence="1 2" key="1">
    <citation type="journal article" date="2022" name="Allergy">
        <title>Genome assembly and annotation of Periplaneta americana reveal a comprehensive cockroach allergen profile.</title>
        <authorList>
            <person name="Wang L."/>
            <person name="Xiong Q."/>
            <person name="Saelim N."/>
            <person name="Wang L."/>
            <person name="Nong W."/>
            <person name="Wan A.T."/>
            <person name="Shi M."/>
            <person name="Liu X."/>
            <person name="Cao Q."/>
            <person name="Hui J.H.L."/>
            <person name="Sookrung N."/>
            <person name="Leung T.F."/>
            <person name="Tungtrongchitr A."/>
            <person name="Tsui S.K.W."/>
        </authorList>
    </citation>
    <scope>NUCLEOTIDE SEQUENCE [LARGE SCALE GENOMIC DNA]</scope>
    <source>
        <strain evidence="1">PWHHKU_190912</strain>
    </source>
</reference>
<evidence type="ECO:0000313" key="2">
    <source>
        <dbReference type="Proteomes" id="UP001148838"/>
    </source>
</evidence>
<name>A0ABQ8TTB7_PERAM</name>
<dbReference type="Proteomes" id="UP001148838">
    <property type="component" value="Unassembled WGS sequence"/>
</dbReference>
<gene>
    <name evidence="1" type="ORF">ANN_00483</name>
</gene>
<comment type="caution">
    <text evidence="1">The sequence shown here is derived from an EMBL/GenBank/DDBJ whole genome shotgun (WGS) entry which is preliminary data.</text>
</comment>